<evidence type="ECO:0000313" key="2">
    <source>
        <dbReference type="Proteomes" id="UP001162889"/>
    </source>
</evidence>
<sequence length="53" mass="6057">MLVQQADQRLHSVTIDQNHTVIIYSYLNRRATTALQSAPFTPRPEGRGFSEQI</sequence>
<dbReference type="EMBL" id="JALJZU010000008">
    <property type="protein sequence ID" value="MCP2010429.1"/>
    <property type="molecule type" value="Genomic_DNA"/>
</dbReference>
<evidence type="ECO:0000313" key="1">
    <source>
        <dbReference type="EMBL" id="MCP2010429.1"/>
    </source>
</evidence>
<proteinExistence type="predicted"/>
<comment type="caution">
    <text evidence="1">The sequence shown here is derived from an EMBL/GenBank/DDBJ whole genome shotgun (WGS) entry which is preliminary data.</text>
</comment>
<reference evidence="1" key="1">
    <citation type="submission" date="2022-03" db="EMBL/GenBank/DDBJ databases">
        <title>Genome Encyclopedia of Bacteria and Archaea VI: Functional Genomics of Type Strains.</title>
        <authorList>
            <person name="Whitman W."/>
        </authorList>
    </citation>
    <scope>NUCLEOTIDE SEQUENCE</scope>
    <source>
        <strain evidence="1">HSC-15S17</strain>
    </source>
</reference>
<gene>
    <name evidence="1" type="ORF">L1274_004169</name>
</gene>
<protein>
    <submittedName>
        <fullName evidence="1">Uncharacterized protein</fullName>
    </submittedName>
</protein>
<dbReference type="Proteomes" id="UP001162889">
    <property type="component" value="Unassembled WGS sequence"/>
</dbReference>
<accession>A0ABT1GQD1</accession>
<name>A0ABT1GQD1_9BURK</name>
<organism evidence="1 2">
    <name type="scientific">Duganella violaceipulchra</name>
    <dbReference type="NCBI Taxonomy" id="2849652"/>
    <lineage>
        <taxon>Bacteria</taxon>
        <taxon>Pseudomonadati</taxon>
        <taxon>Pseudomonadota</taxon>
        <taxon>Betaproteobacteria</taxon>
        <taxon>Burkholderiales</taxon>
        <taxon>Oxalobacteraceae</taxon>
        <taxon>Telluria group</taxon>
        <taxon>Duganella</taxon>
    </lineage>
</organism>
<keyword evidence="2" id="KW-1185">Reference proteome</keyword>